<dbReference type="InterPro" id="IPR005546">
    <property type="entry name" value="Autotransporte_beta"/>
</dbReference>
<evidence type="ECO:0000313" key="3">
    <source>
        <dbReference type="EMBL" id="SHO67714.1"/>
    </source>
</evidence>
<dbReference type="Pfam" id="PF12951">
    <property type="entry name" value="PATR"/>
    <property type="match status" value="9"/>
</dbReference>
<dbReference type="InterPro" id="IPR013425">
    <property type="entry name" value="Autotrns_rpt"/>
</dbReference>
<dbReference type="InterPro" id="IPR011050">
    <property type="entry name" value="Pectin_lyase_fold/virulence"/>
</dbReference>
<evidence type="ECO:0000313" key="4">
    <source>
        <dbReference type="Proteomes" id="UP000186406"/>
    </source>
</evidence>
<dbReference type="NCBIfam" id="TIGR01414">
    <property type="entry name" value="autotrans_barl"/>
    <property type="match status" value="1"/>
</dbReference>
<keyword evidence="4" id="KW-1185">Reference proteome</keyword>
<protein>
    <submittedName>
        <fullName evidence="3">Outer membrane autotransporter barrel domain-containing protein</fullName>
    </submittedName>
</protein>
<dbReference type="SUPFAM" id="SSF51126">
    <property type="entry name" value="Pectin lyase-like"/>
    <property type="match status" value="5"/>
</dbReference>
<dbReference type="PROSITE" id="PS51208">
    <property type="entry name" value="AUTOTRANSPORTER"/>
    <property type="match status" value="1"/>
</dbReference>
<dbReference type="PANTHER" id="PTHR35037">
    <property type="entry name" value="C-TERMINAL REGION OF AIDA-LIKE PROTEIN"/>
    <property type="match status" value="1"/>
</dbReference>
<dbReference type="SMART" id="SM00869">
    <property type="entry name" value="Autotransporter"/>
    <property type="match status" value="1"/>
</dbReference>
<dbReference type="Gene3D" id="2.160.20.20">
    <property type="match status" value="3"/>
</dbReference>
<dbReference type="InterPro" id="IPR051551">
    <property type="entry name" value="Autotransporter_adhesion"/>
</dbReference>
<gene>
    <name evidence="3" type="ORF">SAMN02745172_04403</name>
</gene>
<dbReference type="EMBL" id="FRXO01000021">
    <property type="protein sequence ID" value="SHO67714.1"/>
    <property type="molecule type" value="Genomic_DNA"/>
</dbReference>
<dbReference type="STRING" id="1123029.SAMN02745172_04403"/>
<dbReference type="NCBIfam" id="TIGR02601">
    <property type="entry name" value="autotrns_rpt"/>
    <property type="match status" value="9"/>
</dbReference>
<dbReference type="Pfam" id="PF03797">
    <property type="entry name" value="Autotransporter"/>
    <property type="match status" value="1"/>
</dbReference>
<accession>A0A1M7ZS34</accession>
<dbReference type="Proteomes" id="UP000186406">
    <property type="component" value="Unassembled WGS sequence"/>
</dbReference>
<proteinExistence type="predicted"/>
<keyword evidence="1" id="KW-0732">Signal</keyword>
<dbReference type="InterPro" id="IPR036709">
    <property type="entry name" value="Autotransporte_beta_dom_sf"/>
</dbReference>
<dbReference type="GO" id="GO:0019867">
    <property type="term" value="C:outer membrane"/>
    <property type="evidence" value="ECO:0007669"/>
    <property type="project" value="InterPro"/>
</dbReference>
<evidence type="ECO:0000256" key="1">
    <source>
        <dbReference type="ARBA" id="ARBA00022729"/>
    </source>
</evidence>
<dbReference type="PANTHER" id="PTHR35037:SF3">
    <property type="entry name" value="C-TERMINAL REGION OF AIDA-LIKE PROTEIN"/>
    <property type="match status" value="1"/>
</dbReference>
<dbReference type="Gene3D" id="2.40.128.130">
    <property type="entry name" value="Autotransporter beta-domain"/>
    <property type="match status" value="1"/>
</dbReference>
<name>A0A1M7ZS34_9HYPH</name>
<reference evidence="3 4" key="1">
    <citation type="submission" date="2016-12" db="EMBL/GenBank/DDBJ databases">
        <authorList>
            <person name="Song W.-J."/>
            <person name="Kurnit D.M."/>
        </authorList>
    </citation>
    <scope>NUCLEOTIDE SEQUENCE [LARGE SCALE GENOMIC DNA]</scope>
    <source>
        <strain evidence="3 4">DSM 19599</strain>
    </source>
</reference>
<organism evidence="3 4">
    <name type="scientific">Pseudoxanthobacter soli DSM 19599</name>
    <dbReference type="NCBI Taxonomy" id="1123029"/>
    <lineage>
        <taxon>Bacteria</taxon>
        <taxon>Pseudomonadati</taxon>
        <taxon>Pseudomonadota</taxon>
        <taxon>Alphaproteobacteria</taxon>
        <taxon>Hyphomicrobiales</taxon>
        <taxon>Segnochrobactraceae</taxon>
        <taxon>Pseudoxanthobacter</taxon>
    </lineage>
</organism>
<dbReference type="InterPro" id="IPR006315">
    <property type="entry name" value="OM_autotransptr_brl_dom"/>
</dbReference>
<evidence type="ECO:0000259" key="2">
    <source>
        <dbReference type="PROSITE" id="PS51208"/>
    </source>
</evidence>
<dbReference type="SUPFAM" id="SSF103515">
    <property type="entry name" value="Autotransporter"/>
    <property type="match status" value="1"/>
</dbReference>
<feature type="domain" description="Autotransporter" evidence="2">
    <location>
        <begin position="1211"/>
        <end position="1498"/>
    </location>
</feature>
<dbReference type="InterPro" id="IPR012332">
    <property type="entry name" value="Autotransporter_pectin_lyase_C"/>
</dbReference>
<sequence length="1498" mass="145885">MATAQTLTLSNVVSGTGTLTKSGDGILSLTGTNTYTGATTVTGGELRIAGGASLSDTARLLVGGGALVTLTNADETVGSLAGSGTVALSGYCLTAGGDGSNSAFSGTISGPGCLTKTGTGTLTLTGTNTMDGPVTVAGGGTVQVTAASALGTGPLALQSGGTLRASGTFSYDAPVSLTSSGGTFEVDGDVDGYQTLTLTGAITGGGALNKTGLGWLVIAGTNTATGPTNVAAGTLQATGGNALGDESAVSVAAGARLIVDGSETTGSLAGAGQVTLSSGTLSLGGSNADAVFAGTLDGAGGLTKIGTGTQTLTGISTYAGDTAVQGGRLAVEGSLTDSDVYVYDQATLSGGGTITKTVHVLDGGTLAGTETSGLTMGALDLQSGSNVDVTLGAVGGSGVFNVTGNLTLAGQVNVSAAPGFGFGIYRIMSYGGTMTDNGITVGSMPEGYAGGVQTSVAGRINLFVEDPNSPVIFWNGANTTATQTVLGGTGTWTAGPQTNWINASGTIPKAWNSGFAVFQGSPGTVTVDDSQGQVTTAGMQFVESGYVVTGDAIALAGSSQATVRVGDGTVESAGTVATIASALTGTGGLEKSDYGTLILTGASTYTGGTTVAQGTLQIGNGGTSGSIAGNVADNATLVFNRSDATTFAGAISGTGTVVQAGTGTLTLAGNNSYAGGTSLTAGALAVATSTALGTGTLAMSEGTTLAFAADGLNLANAVTLTGDPTVSVGAGQTGILSGVLSDGTAPGDIVKTGAGTLVFAADNTYSGGTTISAGTLQLGNGGTAGSLVGNVTDNGVLAFNRADSVTFAGIVSGTGSLVQAGTGTLTLTGANTYTGGTTVASGTLAGNATSLQGNIANSGAVVFDQAGTGTYAGVVSGTGSLTKTGTGTLILTGENTYSGGTTISEGTLQLGNGGTTGSVTGDIVNNAALVFNRAGTYDFPGTITGSGSVTILTGTVNFLSANGYTGPISVDGSQFLLSPGAVSASSFTIGSGGLIGGSGTIAGLTMLDGGTVSPGYSPGTLTVSGNVSFAPGSVYVVDITPSGEHDLIAASGTATITGGTVQVVAVEGTYAPGTTYTILTAQGGVTGTFDSVTANYAFLDPSLSYDANDVYLTVMRNATPFPATATTANQRAVAGAVESLGVGNPVYDAVVQLSAAEAPLAFDSMTGEAYASAAVVLQQQSSYLREAVGSRLRQGLDGGKATAGQQTASLAPGYDATVWAQGYGAWGQTAGNGNAASLDRSIGGFFAGVDAAFGEAWRVGAVAGYSRSTFDVDARSSSGDSDNYDLGLYAGGKFGALKLLGGLSYTWHDVSLDRTVAFSGYAGANGADYKAGTTQVFGEAGWTIALDKALDPKTFGKAALEPFVGLAYVNLSSDDFTETGSTSALTGSLDTQNTLYSTLGIRAATEFALGNGATLVPHLSLGWQHAFGDVNTSAALAFTSGGTPFSVAGLPIARDTAILGAGIDYDFTDKVSASLSYNGQFASGVSDNAFKGSLNIRF</sequence>